<dbReference type="EMBL" id="NBSK02000004">
    <property type="protein sequence ID" value="KAJ0208949.1"/>
    <property type="molecule type" value="Genomic_DNA"/>
</dbReference>
<sequence>MSSNLLHKAKITHKNNMGARVSLYRSLEVLGTREAELERLNRVQTPGLGFYSSRTDSPSLGPDSASPSLKSRAKIAPTRRVGPPTHRVQGKMRKIPKIEIVLGIRCYSATPTNMILDAGTTTTSVN</sequence>
<organism evidence="2 3">
    <name type="scientific">Lactuca sativa</name>
    <name type="common">Garden lettuce</name>
    <dbReference type="NCBI Taxonomy" id="4236"/>
    <lineage>
        <taxon>Eukaryota</taxon>
        <taxon>Viridiplantae</taxon>
        <taxon>Streptophyta</taxon>
        <taxon>Embryophyta</taxon>
        <taxon>Tracheophyta</taxon>
        <taxon>Spermatophyta</taxon>
        <taxon>Magnoliopsida</taxon>
        <taxon>eudicotyledons</taxon>
        <taxon>Gunneridae</taxon>
        <taxon>Pentapetalae</taxon>
        <taxon>asterids</taxon>
        <taxon>campanulids</taxon>
        <taxon>Asterales</taxon>
        <taxon>Asteraceae</taxon>
        <taxon>Cichorioideae</taxon>
        <taxon>Cichorieae</taxon>
        <taxon>Lactucinae</taxon>
        <taxon>Lactuca</taxon>
    </lineage>
</organism>
<feature type="region of interest" description="Disordered" evidence="1">
    <location>
        <begin position="44"/>
        <end position="92"/>
    </location>
</feature>
<reference evidence="2 3" key="1">
    <citation type="journal article" date="2017" name="Nat. Commun.">
        <title>Genome assembly with in vitro proximity ligation data and whole-genome triplication in lettuce.</title>
        <authorList>
            <person name="Reyes-Chin-Wo S."/>
            <person name="Wang Z."/>
            <person name="Yang X."/>
            <person name="Kozik A."/>
            <person name="Arikit S."/>
            <person name="Song C."/>
            <person name="Xia L."/>
            <person name="Froenicke L."/>
            <person name="Lavelle D.O."/>
            <person name="Truco M.J."/>
            <person name="Xia R."/>
            <person name="Zhu S."/>
            <person name="Xu C."/>
            <person name="Xu H."/>
            <person name="Xu X."/>
            <person name="Cox K."/>
            <person name="Korf I."/>
            <person name="Meyers B.C."/>
            <person name="Michelmore R.W."/>
        </authorList>
    </citation>
    <scope>NUCLEOTIDE SEQUENCE [LARGE SCALE GENOMIC DNA]</scope>
    <source>
        <strain evidence="3">cv. Salinas</strain>
        <tissue evidence="2">Seedlings</tissue>
    </source>
</reference>
<evidence type="ECO:0000313" key="3">
    <source>
        <dbReference type="Proteomes" id="UP000235145"/>
    </source>
</evidence>
<evidence type="ECO:0000313" key="2">
    <source>
        <dbReference type="EMBL" id="KAJ0208949.1"/>
    </source>
</evidence>
<comment type="caution">
    <text evidence="2">The sequence shown here is derived from an EMBL/GenBank/DDBJ whole genome shotgun (WGS) entry which is preliminary data.</text>
</comment>
<dbReference type="Proteomes" id="UP000235145">
    <property type="component" value="Unassembled WGS sequence"/>
</dbReference>
<proteinExistence type="predicted"/>
<accession>A0A9R1VP81</accession>
<dbReference type="AlphaFoldDB" id="A0A9R1VP81"/>
<gene>
    <name evidence="2" type="ORF">LSAT_V11C400175850</name>
</gene>
<keyword evidence="3" id="KW-1185">Reference proteome</keyword>
<name>A0A9R1VP81_LACSA</name>
<evidence type="ECO:0000256" key="1">
    <source>
        <dbReference type="SAM" id="MobiDB-lite"/>
    </source>
</evidence>
<protein>
    <submittedName>
        <fullName evidence="2">Uncharacterized protein</fullName>
    </submittedName>
</protein>